<dbReference type="InterPro" id="IPR036116">
    <property type="entry name" value="FN3_sf"/>
</dbReference>
<sequence length="1707" mass="174803">MTNFFPRILQLLALLGLLLAARFASAQGPGNALAFDGIDDYVRIMVPSDHDLTTEFWLNTTQTGGGGAGSQWYAGQGIVDATMGGRSGSTNDFGISLVGSKVAFGIGNPEVTIQSTTAVNDGRWHHVAVTRSMSSGAMRLYVDGQLEAAGTGGTGRRNDPYYLAIGGLANQLYQYPNYNLYPYNLFRGRLDELRFFYRELTAAEVTATYKTIIPVPQATPNAYRFIGYFAMEQGSTSGYAPVSTVDSGDNTALQQITNTSGGYFGNGEYLSNFALTSGNTTSNFVESYALVVPTATAATGIGTAGFTANWAASAIGTADSYVLDVATSATFAAPTLVAGSPFALSGSTTSQALTGLSPATTYYYRVRAEKASLSPQGQGAYSNLMATTTAGPSAYSPPGNALAFDGTDDYVAGASSQLPQGNAARTLEAWVQTTSTTAVICNYGTATTNQRAGLMVSSGRLYYVGEFNDFPTSKAINDGRWHHVAATYDGTTLRLYVDGTIVGTNLQPAFNTTGFGWRLGSRILADNSVGEQLNGRLDEVRVYNTALTEEQVQADMTSTSPAVPGSLVAYYNCDQGTPGGANVGFTTLPDQSASAALGILTNFNLGNGNTTSNYVSSYAMVVPRAGGAVLNTTGFTVQWTAPLINGAAIPSLVDGYVLDVSASPAFASAVAGSPFTISGYTTTSQVVSGLPSGTDYYVRVRATNASLGQGANSNVMALHTIGTEARLTNLVPSTGVLGPVLTTGITSYTVYVPAGTSTFTLTPIASNNYASVVVDGTRVYAGSPTAALPVGGTVSIVVRSEDQQATTTYTVQSVVAPGYFRSAASGSWGSPATWESSSDNLSWAPAPVAPAYQFGPTATVRGGHTVTVAAAESLKTVTIESGGILNTVAGQLLTIPAGAGVTVAAGGVLSIGQLSGADGVSGTSSNLGTLTLAGTLAVNGTLVLNLGAAANTPVSRGINTTTTTIGPGGRLVYYATAANIALPAPTWQAGSTLELAGGITNQSFSTTGTTATYSNVDINLSTLPVGTLTVGTPSVWAATAVATITGTLRVVSTGLGTLRLFNVPSATASTLTLGAADGSGGYVQQAGTKVVGSFGSISTITSTVVNVRGSFQLNGGTFAAAQAANTNTNTLRPNPLAVAGDFVVASGATFHLLSGATGPTLAYTVGTVTLSGNFSNAGTVSTGNTSATSTGQKLSFAQAGGQTFLNTGTISGRVNALVAAGATLDMGTSLFTGTGTFTTTGGAVVSTLRLGDPAGATTGTAAVGNIQSTGTRTFAGGTSYVLSGTTPQTLTSAFPAASLSSPNAHLVFDNPAGVTLGLPVNVAGMLQLKQGIVTSTATNLLTLGISTAYEGWLDATPGNTGRVAGPFRCWLSTANGPREFPLVLGSLDRPARIDYTTAPTTGGTLTAEFVAEAAGDQGLPLTEGSLTVHKAAPGGFWRFIAANGLAGGSYTATFTFTGMQGVSSYAETLLLKRPDAASPWALLGTPVATTGSNTAPVLSRAGLTGFSDFTIGYNEAPLPVELTGFTAEAEGRAARLRWATASEKNSARFEIERSLDGKRFEKIGEEQAQGSTARATAYTFLAPHTPMPSDPHTRYYRLRQVDLDGTASYSPVRAVQLTTSPLHRLTVAPNPFRDQLRLTLDAPTALSGATLRLTDATGRVQLQREVAAPAGTSQLALPNLAALAPGLYVLHLAVPGQPVQRLKVVKE</sequence>
<dbReference type="InterPro" id="IPR006558">
    <property type="entry name" value="LamG-like"/>
</dbReference>
<dbReference type="CDD" id="cd00063">
    <property type="entry name" value="FN3"/>
    <property type="match status" value="1"/>
</dbReference>
<dbReference type="CDD" id="cd00110">
    <property type="entry name" value="LamG"/>
    <property type="match status" value="2"/>
</dbReference>
<dbReference type="SUPFAM" id="SSF49265">
    <property type="entry name" value="Fibronectin type III"/>
    <property type="match status" value="2"/>
</dbReference>
<keyword evidence="7" id="KW-0966">Cell projection</keyword>
<feature type="signal peptide" evidence="8">
    <location>
        <begin position="1"/>
        <end position="26"/>
    </location>
</feature>
<evidence type="ECO:0000256" key="1">
    <source>
        <dbReference type="ARBA" id="ARBA00001913"/>
    </source>
</evidence>
<keyword evidence="11" id="KW-1185">Reference proteome</keyword>
<dbReference type="Gene3D" id="2.60.120.200">
    <property type="match status" value="2"/>
</dbReference>
<dbReference type="PANTHER" id="PTHR19277:SF125">
    <property type="entry name" value="B6"/>
    <property type="match status" value="1"/>
</dbReference>
<keyword evidence="3" id="KW-0479">Metal-binding</keyword>
<dbReference type="Pfam" id="PF12733">
    <property type="entry name" value="Cadherin-like"/>
    <property type="match status" value="1"/>
</dbReference>
<dbReference type="Gene3D" id="2.60.40.10">
    <property type="entry name" value="Immunoglobulins"/>
    <property type="match status" value="2"/>
</dbReference>
<dbReference type="InterPro" id="IPR001791">
    <property type="entry name" value="Laminin_G"/>
</dbReference>
<dbReference type="InterPro" id="IPR013783">
    <property type="entry name" value="Ig-like_fold"/>
</dbReference>
<evidence type="ECO:0000256" key="5">
    <source>
        <dbReference type="ARBA" id="ARBA00022837"/>
    </source>
</evidence>
<feature type="domain" description="Fibronectin type-III" evidence="9">
    <location>
        <begin position="292"/>
        <end position="392"/>
    </location>
</feature>
<evidence type="ECO:0000256" key="3">
    <source>
        <dbReference type="ARBA" id="ARBA00022723"/>
    </source>
</evidence>
<protein>
    <submittedName>
        <fullName evidence="10">LamG-like jellyroll fold domain-containing protein</fullName>
    </submittedName>
</protein>
<dbReference type="Pfam" id="PF00041">
    <property type="entry name" value="fn3"/>
    <property type="match status" value="1"/>
</dbReference>
<dbReference type="PROSITE" id="PS50853">
    <property type="entry name" value="FN3"/>
    <property type="match status" value="2"/>
</dbReference>
<dbReference type="InterPro" id="IPR003961">
    <property type="entry name" value="FN3_dom"/>
</dbReference>
<dbReference type="InterPro" id="IPR051360">
    <property type="entry name" value="Neuronal_Pentraxin_Related"/>
</dbReference>
<dbReference type="SUPFAM" id="SSF49899">
    <property type="entry name" value="Concanavalin A-like lectins/glucanases"/>
    <property type="match status" value="2"/>
</dbReference>
<dbReference type="SMART" id="SM00060">
    <property type="entry name" value="FN3"/>
    <property type="match status" value="2"/>
</dbReference>
<gene>
    <name evidence="10" type="ORF">Q5H93_03760</name>
</gene>
<accession>A0ABT9BAW2</accession>
<reference evidence="10" key="1">
    <citation type="submission" date="2023-07" db="EMBL/GenBank/DDBJ databases">
        <authorList>
            <person name="Kim M.K."/>
        </authorList>
    </citation>
    <scope>NUCLEOTIDE SEQUENCE</scope>
    <source>
        <strain evidence="10">ASUV-10-1</strain>
    </source>
</reference>
<evidence type="ECO:0000256" key="7">
    <source>
        <dbReference type="ARBA" id="ARBA00023273"/>
    </source>
</evidence>
<comment type="caution">
    <text evidence="10">The sequence shown here is derived from an EMBL/GenBank/DDBJ whole genome shotgun (WGS) entry which is preliminary data.</text>
</comment>
<evidence type="ECO:0000256" key="6">
    <source>
        <dbReference type="ARBA" id="ARBA00023157"/>
    </source>
</evidence>
<dbReference type="SMART" id="SM00282">
    <property type="entry name" value="LamG"/>
    <property type="match status" value="2"/>
</dbReference>
<evidence type="ECO:0000313" key="11">
    <source>
        <dbReference type="Proteomes" id="UP001176429"/>
    </source>
</evidence>
<dbReference type="InterPro" id="IPR013320">
    <property type="entry name" value="ConA-like_dom_sf"/>
</dbReference>
<feature type="domain" description="Fibronectin type-III" evidence="9">
    <location>
        <begin position="622"/>
        <end position="723"/>
    </location>
</feature>
<comment type="cofactor">
    <cofactor evidence="1">
        <name>Ca(2+)</name>
        <dbReference type="ChEBI" id="CHEBI:29108"/>
    </cofactor>
</comment>
<dbReference type="RefSeq" id="WP_305005149.1">
    <property type="nucleotide sequence ID" value="NZ_JAUQSY010000002.1"/>
</dbReference>
<keyword evidence="4 8" id="KW-0732">Signal</keyword>
<dbReference type="Pfam" id="PF13385">
    <property type="entry name" value="Laminin_G_3"/>
    <property type="match status" value="2"/>
</dbReference>
<evidence type="ECO:0000259" key="9">
    <source>
        <dbReference type="PROSITE" id="PS50853"/>
    </source>
</evidence>
<evidence type="ECO:0000313" key="10">
    <source>
        <dbReference type="EMBL" id="MDO7873836.1"/>
    </source>
</evidence>
<dbReference type="SMART" id="SM00560">
    <property type="entry name" value="LamGL"/>
    <property type="match status" value="2"/>
</dbReference>
<dbReference type="InterPro" id="IPR025883">
    <property type="entry name" value="Cadherin-like_domain"/>
</dbReference>
<evidence type="ECO:0000256" key="2">
    <source>
        <dbReference type="ARBA" id="ARBA00004316"/>
    </source>
</evidence>
<comment type="subcellular location">
    <subcellularLocation>
        <location evidence="2">Cell projection</location>
    </subcellularLocation>
</comment>
<keyword evidence="5" id="KW-0106">Calcium</keyword>
<evidence type="ECO:0000256" key="8">
    <source>
        <dbReference type="SAM" id="SignalP"/>
    </source>
</evidence>
<keyword evidence="6" id="KW-1015">Disulfide bond</keyword>
<dbReference type="EMBL" id="JAUQSY010000002">
    <property type="protein sequence ID" value="MDO7873836.1"/>
    <property type="molecule type" value="Genomic_DNA"/>
</dbReference>
<name>A0ABT9BAW2_9BACT</name>
<proteinExistence type="predicted"/>
<evidence type="ECO:0000256" key="4">
    <source>
        <dbReference type="ARBA" id="ARBA00022729"/>
    </source>
</evidence>
<feature type="chain" id="PRO_5046706043" evidence="8">
    <location>
        <begin position="27"/>
        <end position="1707"/>
    </location>
</feature>
<organism evidence="10 11">
    <name type="scientific">Hymenobacter aranciens</name>
    <dbReference type="NCBI Taxonomy" id="3063996"/>
    <lineage>
        <taxon>Bacteria</taxon>
        <taxon>Pseudomonadati</taxon>
        <taxon>Bacteroidota</taxon>
        <taxon>Cytophagia</taxon>
        <taxon>Cytophagales</taxon>
        <taxon>Hymenobacteraceae</taxon>
        <taxon>Hymenobacter</taxon>
    </lineage>
</organism>
<dbReference type="Proteomes" id="UP001176429">
    <property type="component" value="Unassembled WGS sequence"/>
</dbReference>
<dbReference type="PANTHER" id="PTHR19277">
    <property type="entry name" value="PENTRAXIN"/>
    <property type="match status" value="1"/>
</dbReference>